<dbReference type="KEGG" id="mpl:Mpal_1449"/>
<keyword evidence="3" id="KW-1185">Reference proteome</keyword>
<organism evidence="2 3">
    <name type="scientific">Methanosphaerula palustris (strain ATCC BAA-1556 / DSM 19958 / E1-9c)</name>
    <dbReference type="NCBI Taxonomy" id="521011"/>
    <lineage>
        <taxon>Archaea</taxon>
        <taxon>Methanobacteriati</taxon>
        <taxon>Methanobacteriota</taxon>
        <taxon>Stenosarchaea group</taxon>
        <taxon>Methanomicrobia</taxon>
        <taxon>Methanomicrobiales</taxon>
        <taxon>Methanoregulaceae</taxon>
        <taxon>Methanosphaerula</taxon>
    </lineage>
</organism>
<dbReference type="HOGENOM" id="CLU_3282891_0_0_2"/>
<evidence type="ECO:0000313" key="2">
    <source>
        <dbReference type="EMBL" id="ACL16772.1"/>
    </source>
</evidence>
<gene>
    <name evidence="2" type="ordered locus">Mpal_1449</name>
</gene>
<dbReference type="STRING" id="521011.Mpal_1449"/>
<feature type="region of interest" description="Disordered" evidence="1">
    <location>
        <begin position="20"/>
        <end position="40"/>
    </location>
</feature>
<dbReference type="AlphaFoldDB" id="B8GI32"/>
<dbReference type="Proteomes" id="UP000002457">
    <property type="component" value="Chromosome"/>
</dbReference>
<protein>
    <submittedName>
        <fullName evidence="2">Uncharacterized protein</fullName>
    </submittedName>
</protein>
<accession>B8GI32</accession>
<evidence type="ECO:0000313" key="3">
    <source>
        <dbReference type="Proteomes" id="UP000002457"/>
    </source>
</evidence>
<reference evidence="2 3" key="1">
    <citation type="journal article" date="2015" name="Genome Announc.">
        <title>Complete Genome Sequence of Methanosphaerula palustris E1-9CT, a Hydrogenotrophic Methanogen Isolated from a Minerotrophic Fen Peatland.</title>
        <authorList>
            <person name="Cadillo-Quiroz H."/>
            <person name="Browne P."/>
            <person name="Kyrpides N."/>
            <person name="Woyke T."/>
            <person name="Goodwin L."/>
            <person name="Detter C."/>
            <person name="Yavitt J.B."/>
            <person name="Zinder S.H."/>
        </authorList>
    </citation>
    <scope>NUCLEOTIDE SEQUENCE [LARGE SCALE GENOMIC DNA]</scope>
    <source>
        <strain evidence="3">ATCC BAA-1556 / DSM 19958 / E1-9c</strain>
    </source>
</reference>
<evidence type="ECO:0000256" key="1">
    <source>
        <dbReference type="SAM" id="MobiDB-lite"/>
    </source>
</evidence>
<proteinExistence type="predicted"/>
<dbReference type="EMBL" id="CP001338">
    <property type="protein sequence ID" value="ACL16772.1"/>
    <property type="molecule type" value="Genomic_DNA"/>
</dbReference>
<sequence length="40" mass="4557">MHSGLFIHSLTEFRVRKALKERNETVPNPEKTNTKADSSS</sequence>
<name>B8GI32_METPE</name>